<evidence type="ECO:0000313" key="4">
    <source>
        <dbReference type="WBParaSite" id="SSLN_0001977901-mRNA-1"/>
    </source>
</evidence>
<organism evidence="4">
    <name type="scientific">Schistocephalus solidus</name>
    <name type="common">Tapeworm</name>
    <dbReference type="NCBI Taxonomy" id="70667"/>
    <lineage>
        <taxon>Eukaryota</taxon>
        <taxon>Metazoa</taxon>
        <taxon>Spiralia</taxon>
        <taxon>Lophotrochozoa</taxon>
        <taxon>Platyhelminthes</taxon>
        <taxon>Cestoda</taxon>
        <taxon>Eucestoda</taxon>
        <taxon>Diphyllobothriidea</taxon>
        <taxon>Diphyllobothriidae</taxon>
        <taxon>Schistocephalus</taxon>
    </lineage>
</organism>
<sequence length="266" mass="30080">MGLFCHMRIHDSGIHHNADNTDTPCTPSAPIILSTPSTPTTMNDIPSLYRFLLPTLHPQLQLTHRPSRSPANPSHGGWHVFLKSPPAKRAKSLVSFLDVNYEDEAAAISFHLLQKITEIEKDTKRLKMEIEKLKKHPQIYPEHKHSLTGEHKRDKRTYARTASVAITSNKDDGATSTKLGLAVKQSPEREECNQQGPQKMKKRVSEDKGNISSTNTSDQDLILVKELYKASEKKDARIVREFNAPGIEWKTWTAQGMPHNFNHKLL</sequence>
<evidence type="ECO:0000313" key="3">
    <source>
        <dbReference type="Proteomes" id="UP000275846"/>
    </source>
</evidence>
<dbReference type="OrthoDB" id="6152807at2759"/>
<reference evidence="2 3" key="2">
    <citation type="submission" date="2018-11" db="EMBL/GenBank/DDBJ databases">
        <authorList>
            <consortium name="Pathogen Informatics"/>
        </authorList>
    </citation>
    <scope>NUCLEOTIDE SEQUENCE [LARGE SCALE GENOMIC DNA]</scope>
    <source>
        <strain evidence="2 3">NST_G2</strain>
    </source>
</reference>
<dbReference type="Proteomes" id="UP000275846">
    <property type="component" value="Unassembled WGS sequence"/>
</dbReference>
<gene>
    <name evidence="2" type="ORF">SSLN_LOCUS19056</name>
</gene>
<keyword evidence="3" id="KW-1185">Reference proteome</keyword>
<accession>A0A183TRF8</accession>
<feature type="region of interest" description="Disordered" evidence="1">
    <location>
        <begin position="187"/>
        <end position="215"/>
    </location>
</feature>
<dbReference type="EMBL" id="UYSU01046119">
    <property type="protein sequence ID" value="VDM05442.1"/>
    <property type="molecule type" value="Genomic_DNA"/>
</dbReference>
<proteinExistence type="predicted"/>
<evidence type="ECO:0000313" key="2">
    <source>
        <dbReference type="EMBL" id="VDM05442.1"/>
    </source>
</evidence>
<evidence type="ECO:0000256" key="1">
    <source>
        <dbReference type="SAM" id="MobiDB-lite"/>
    </source>
</evidence>
<reference evidence="4" key="1">
    <citation type="submission" date="2016-06" db="UniProtKB">
        <authorList>
            <consortium name="WormBaseParasite"/>
        </authorList>
    </citation>
    <scope>IDENTIFICATION</scope>
</reference>
<dbReference type="AlphaFoldDB" id="A0A183TRF8"/>
<dbReference type="WBParaSite" id="SSLN_0001977901-mRNA-1">
    <property type="protein sequence ID" value="SSLN_0001977901-mRNA-1"/>
    <property type="gene ID" value="SSLN_0001977901"/>
</dbReference>
<name>A0A183TRF8_SCHSO</name>
<protein>
    <submittedName>
        <fullName evidence="4">Ty3-gypsy retrotransposon protein</fullName>
    </submittedName>
</protein>